<comment type="pathway">
    <text evidence="10">Cell wall biogenesis; peptidoglycan biosynthesis.</text>
</comment>
<comment type="similarity">
    <text evidence="9 10 11">Belongs to the MurJ/MviN family.</text>
</comment>
<dbReference type="GO" id="GO:0071555">
    <property type="term" value="P:cell wall organization"/>
    <property type="evidence" value="ECO:0007669"/>
    <property type="project" value="UniProtKB-UniRule"/>
</dbReference>
<accession>A0A654KIK2</accession>
<feature type="transmembrane region" description="Helical" evidence="10">
    <location>
        <begin position="161"/>
        <end position="179"/>
    </location>
</feature>
<dbReference type="GO" id="GO:0009252">
    <property type="term" value="P:peptidoglycan biosynthetic process"/>
    <property type="evidence" value="ECO:0007669"/>
    <property type="project" value="UniProtKB-UniRule"/>
</dbReference>
<gene>
    <name evidence="10" type="primary">murJ</name>
    <name evidence="12" type="ordered locus">TEQUI_1369</name>
</gene>
<protein>
    <recommendedName>
        <fullName evidence="10">Probable lipid II flippase MurJ</fullName>
    </recommendedName>
</protein>
<dbReference type="KEGG" id="teq:TEQUI_1369"/>
<dbReference type="UniPathway" id="UPA00219"/>
<feature type="transmembrane region" description="Helical" evidence="10">
    <location>
        <begin position="185"/>
        <end position="213"/>
    </location>
</feature>
<feature type="transmembrane region" description="Helical" evidence="10">
    <location>
        <begin position="278"/>
        <end position="296"/>
    </location>
</feature>
<dbReference type="AlphaFoldDB" id="A0A654KIK2"/>
<dbReference type="InterPro" id="IPR051050">
    <property type="entry name" value="Lipid_II_flippase_MurJ/MviN"/>
</dbReference>
<keyword evidence="3 10" id="KW-0812">Transmembrane</keyword>
<keyword evidence="5 10" id="KW-0573">Peptidoglycan synthesis</keyword>
<feature type="transmembrane region" description="Helical" evidence="10">
    <location>
        <begin position="506"/>
        <end position="530"/>
    </location>
</feature>
<evidence type="ECO:0000256" key="11">
    <source>
        <dbReference type="PIRNR" id="PIRNR002869"/>
    </source>
</evidence>
<keyword evidence="10 11" id="KW-0961">Cell wall biogenesis/degradation</keyword>
<dbReference type="EMBL" id="CP002456">
    <property type="protein sequence ID" value="ADU92283.1"/>
    <property type="molecule type" value="Genomic_DNA"/>
</dbReference>
<dbReference type="Proteomes" id="UP000007472">
    <property type="component" value="Chromosome"/>
</dbReference>
<comment type="subcellular location">
    <subcellularLocation>
        <location evidence="10">Cell inner membrane</location>
        <topology evidence="10">Multi-pass membrane protein</topology>
    </subcellularLocation>
    <subcellularLocation>
        <location evidence="1">Cell membrane</location>
        <topology evidence="1">Multi-pass membrane protein</topology>
    </subcellularLocation>
</comment>
<keyword evidence="6 10" id="KW-1133">Transmembrane helix</keyword>
<feature type="transmembrane region" description="Helical" evidence="10">
    <location>
        <begin position="445"/>
        <end position="467"/>
    </location>
</feature>
<feature type="transmembrane region" description="Helical" evidence="10">
    <location>
        <begin position="134"/>
        <end position="154"/>
    </location>
</feature>
<evidence type="ECO:0000256" key="7">
    <source>
        <dbReference type="ARBA" id="ARBA00023136"/>
    </source>
</evidence>
<name>A0A654KIK2_TAYEM</name>
<keyword evidence="10" id="KW-0997">Cell inner membrane</keyword>
<feature type="transmembrane region" description="Helical" evidence="10">
    <location>
        <begin position="317"/>
        <end position="344"/>
    </location>
</feature>
<feature type="transmembrane region" description="Helical" evidence="10">
    <location>
        <begin position="387"/>
        <end position="408"/>
    </location>
</feature>
<feature type="transmembrane region" description="Helical" evidence="10">
    <location>
        <begin position="233"/>
        <end position="258"/>
    </location>
</feature>
<feature type="transmembrane region" description="Helical" evidence="10">
    <location>
        <begin position="87"/>
        <end position="114"/>
    </location>
</feature>
<dbReference type="NCBIfam" id="TIGR01695">
    <property type="entry name" value="murJ_mviN"/>
    <property type="match status" value="1"/>
</dbReference>
<dbReference type="GO" id="GO:0005886">
    <property type="term" value="C:plasma membrane"/>
    <property type="evidence" value="ECO:0007669"/>
    <property type="project" value="UniProtKB-SubCell"/>
</dbReference>
<keyword evidence="2 10" id="KW-1003">Cell membrane</keyword>
<evidence type="ECO:0000313" key="12">
    <source>
        <dbReference type="EMBL" id="ADU92283.1"/>
    </source>
</evidence>
<evidence type="ECO:0000256" key="6">
    <source>
        <dbReference type="ARBA" id="ARBA00022989"/>
    </source>
</evidence>
<comment type="function">
    <text evidence="8 10 11">Involved in peptidoglycan biosynthesis. Transports lipid-linked peptidoglycan precursors from the inner to the outer leaflet of the cytoplasmic membrane.</text>
</comment>
<dbReference type="GO" id="GO:0034204">
    <property type="term" value="P:lipid translocation"/>
    <property type="evidence" value="ECO:0007669"/>
    <property type="project" value="TreeGrafter"/>
</dbReference>
<dbReference type="GO" id="GO:0015648">
    <property type="term" value="F:lipid-linked peptidoglycan transporter activity"/>
    <property type="evidence" value="ECO:0007669"/>
    <property type="project" value="UniProtKB-UniRule"/>
</dbReference>
<dbReference type="PANTHER" id="PTHR47019">
    <property type="entry name" value="LIPID II FLIPPASE MURJ"/>
    <property type="match status" value="1"/>
</dbReference>
<proteinExistence type="inferred from homology"/>
<organism evidence="12 13">
    <name type="scientific">Taylorella equigenitalis (strain MCE9)</name>
    <dbReference type="NCBI Taxonomy" id="937774"/>
    <lineage>
        <taxon>Bacteria</taxon>
        <taxon>Pseudomonadati</taxon>
        <taxon>Pseudomonadota</taxon>
        <taxon>Betaproteobacteria</taxon>
        <taxon>Burkholderiales</taxon>
        <taxon>Alcaligenaceae</taxon>
        <taxon>Taylorella</taxon>
    </lineage>
</organism>
<dbReference type="PANTHER" id="PTHR47019:SF1">
    <property type="entry name" value="LIPID II FLIPPASE MURJ"/>
    <property type="match status" value="1"/>
</dbReference>
<evidence type="ECO:0000256" key="5">
    <source>
        <dbReference type="ARBA" id="ARBA00022984"/>
    </source>
</evidence>
<dbReference type="HAMAP" id="MF_02078">
    <property type="entry name" value="MurJ_MviN"/>
    <property type="match status" value="1"/>
</dbReference>
<evidence type="ECO:0000256" key="4">
    <source>
        <dbReference type="ARBA" id="ARBA00022960"/>
    </source>
</evidence>
<reference evidence="12 13" key="1">
    <citation type="journal article" date="2011" name="J. Bacteriol.">
        <title>Genome sequence of Taylorella equigenitalis MCE9, the causative agent of contagious equine metritis.</title>
        <authorList>
            <person name="Hebert L."/>
            <person name="Moumen B."/>
            <person name="Duquesne F."/>
            <person name="Breuil M.F."/>
            <person name="Laugier C."/>
            <person name="Batto J.M."/>
            <person name="Renault P."/>
            <person name="Petry S."/>
        </authorList>
    </citation>
    <scope>NUCLEOTIDE SEQUENCE [LARGE SCALE GENOMIC DNA]</scope>
    <source>
        <strain evidence="12 13">MCE9</strain>
    </source>
</reference>
<dbReference type="CDD" id="cd13123">
    <property type="entry name" value="MATE_MurJ_like"/>
    <property type="match status" value="1"/>
</dbReference>
<evidence type="ECO:0000313" key="13">
    <source>
        <dbReference type="Proteomes" id="UP000007472"/>
    </source>
</evidence>
<dbReference type="PRINTS" id="PR01806">
    <property type="entry name" value="VIRFACTRMVIN"/>
</dbReference>
<dbReference type="PIRSF" id="PIRSF002869">
    <property type="entry name" value="MviN"/>
    <property type="match status" value="1"/>
</dbReference>
<keyword evidence="10 11" id="KW-0813">Transport</keyword>
<keyword evidence="4 10" id="KW-0133">Cell shape</keyword>
<dbReference type="GO" id="GO:0008360">
    <property type="term" value="P:regulation of cell shape"/>
    <property type="evidence" value="ECO:0007669"/>
    <property type="project" value="UniProtKB-UniRule"/>
</dbReference>
<feature type="transmembrane region" description="Helical" evidence="10">
    <location>
        <begin position="356"/>
        <end position="375"/>
    </location>
</feature>
<sequence length="543" mass="59759">MSLLKSASTISGLTLLSRITGLIRDILIARTFGASGLTDAFWVAFRIPNLLRRLFAEGAFSQAFVPILGEQKAKSDHKTVKSLIDNVAIILFLSLIITSVIGVISAPVVVYLIASGFHDDPELMRDAVWMTRMMFPYIVCMSLVALASGVLNTWKKFAIPAFTPVLLNLCMIFACFYLIKYFTPPIYALAVGVMMGGIAQLSMQLIALSKIGLLPDIRKSVRKAWRDPNVRRIIHLMGPAILGVSVAQISILINTNIASWLTPGSVSWLSFADRIMEFPTALLGVALGTVLLPSLSETIAKGDKESYVRLLNWGLKLTFLLGIPCIVGMALLGDGLISTLFNYGAFGHDDVRMTKYAVIAYAVGLLGILCVKILAPGYYAQQNIKTPVKVAIAVLIVTQFFNLLLVPIFNHAGLALSIGMGAILNSTLLYIGLRRRFPLLLHKKGIWPRFFIRVVPAVVLLSLWLYFSSGNVDWTMNSTSSWNYYLASWLHDNFGFNLNTRGNAHILARALSLLFIIVISIVVYFVALYSSGFKIKNLNKNNA</sequence>
<evidence type="ECO:0000256" key="2">
    <source>
        <dbReference type="ARBA" id="ARBA00022475"/>
    </source>
</evidence>
<evidence type="ECO:0000256" key="10">
    <source>
        <dbReference type="HAMAP-Rule" id="MF_02078"/>
    </source>
</evidence>
<dbReference type="InterPro" id="IPR004268">
    <property type="entry name" value="MurJ"/>
</dbReference>
<evidence type="ECO:0000256" key="1">
    <source>
        <dbReference type="ARBA" id="ARBA00004651"/>
    </source>
</evidence>
<evidence type="ECO:0000256" key="9">
    <source>
        <dbReference type="ARBA" id="ARBA00061532"/>
    </source>
</evidence>
<evidence type="ECO:0000256" key="8">
    <source>
        <dbReference type="ARBA" id="ARBA00060041"/>
    </source>
</evidence>
<feature type="transmembrane region" description="Helical" evidence="10">
    <location>
        <begin position="414"/>
        <end position="433"/>
    </location>
</feature>
<dbReference type="Pfam" id="PF03023">
    <property type="entry name" value="MurJ"/>
    <property type="match status" value="1"/>
</dbReference>
<evidence type="ECO:0000256" key="3">
    <source>
        <dbReference type="ARBA" id="ARBA00022692"/>
    </source>
</evidence>
<keyword evidence="7 10" id="KW-0472">Membrane</keyword>